<dbReference type="STRING" id="1121387.GCA_000429885_01441"/>
<dbReference type="InterPro" id="IPR025449">
    <property type="entry name" value="JetB"/>
</dbReference>
<protein>
    <recommendedName>
        <fullName evidence="3">DUF4194 domain-containing protein</fullName>
    </recommendedName>
</protein>
<name>A0A239V697_9MICO</name>
<evidence type="ECO:0000313" key="1">
    <source>
        <dbReference type="EMBL" id="SNV17710.1"/>
    </source>
</evidence>
<organism evidence="1 2">
    <name type="scientific">Dermatophilus congolensis</name>
    <dbReference type="NCBI Taxonomy" id="1863"/>
    <lineage>
        <taxon>Bacteria</taxon>
        <taxon>Bacillati</taxon>
        <taxon>Actinomycetota</taxon>
        <taxon>Actinomycetes</taxon>
        <taxon>Micrococcales</taxon>
        <taxon>Dermatophilaceae</taxon>
        <taxon>Dermatophilus</taxon>
    </lineage>
</organism>
<evidence type="ECO:0008006" key="3">
    <source>
        <dbReference type="Google" id="ProtNLM"/>
    </source>
</evidence>
<dbReference type="OrthoDB" id="3725402at2"/>
<sequence length="215" mass="24609">MNQPENPHRLFPTDTGRLPLHGRRALILILKNTHLDSRRHPEEWAALLDNQTTITSTLADLFLELTINTDTGIAYKHQAHYEGDSNSYTLLRNNPLTPNEIRLLLHLRLLLLQYEAEGRTTYTTTGPDLLTHLATQRPHNTPDHTRERERDKATIRNLIRDGILQPQRGQTTLDIEDAEYTISPIVETLLTPERITEYTNALTNDTTPHTGDTDE</sequence>
<dbReference type="RefSeq" id="WP_051277564.1">
    <property type="nucleotide sequence ID" value="NZ_JAAFOL010000001.1"/>
</dbReference>
<gene>
    <name evidence="1" type="ORF">SAMEA4475696_00273</name>
</gene>
<proteinExistence type="predicted"/>
<dbReference type="EMBL" id="LT906453">
    <property type="protein sequence ID" value="SNV17710.1"/>
    <property type="molecule type" value="Genomic_DNA"/>
</dbReference>
<dbReference type="KEGG" id="dco:SAMEA4475696_0273"/>
<accession>A0A239V697</accession>
<keyword evidence="2" id="KW-1185">Reference proteome</keyword>
<dbReference type="AlphaFoldDB" id="A0A239V697"/>
<evidence type="ECO:0000313" key="2">
    <source>
        <dbReference type="Proteomes" id="UP000242637"/>
    </source>
</evidence>
<dbReference type="GeneID" id="63458573"/>
<reference evidence="1 2" key="1">
    <citation type="submission" date="2017-06" db="EMBL/GenBank/DDBJ databases">
        <authorList>
            <consortium name="Pathogen Informatics"/>
        </authorList>
    </citation>
    <scope>NUCLEOTIDE SEQUENCE [LARGE SCALE GENOMIC DNA]</scope>
    <source>
        <strain evidence="1 2">NCTC13039</strain>
    </source>
</reference>
<dbReference type="Pfam" id="PF13835">
    <property type="entry name" value="DUF4194"/>
    <property type="match status" value="1"/>
</dbReference>
<dbReference type="Proteomes" id="UP000242637">
    <property type="component" value="Chromosome 1"/>
</dbReference>